<protein>
    <submittedName>
        <fullName evidence="10">Acyl-CoA dehydrogenase</fullName>
    </submittedName>
</protein>
<evidence type="ECO:0000256" key="5">
    <source>
        <dbReference type="ARBA" id="ARBA00023002"/>
    </source>
</evidence>
<keyword evidence="4 6" id="KW-0274">FAD</keyword>
<evidence type="ECO:0000256" key="3">
    <source>
        <dbReference type="ARBA" id="ARBA00022630"/>
    </source>
</evidence>
<feature type="domain" description="Acyl-CoA dehydrogenase/oxidase N-terminal" evidence="9">
    <location>
        <begin position="6"/>
        <end position="117"/>
    </location>
</feature>
<accession>A0A1M4WCY7</accession>
<dbReference type="FunFam" id="2.40.110.10:FF:000001">
    <property type="entry name" value="Acyl-CoA dehydrogenase, mitochondrial"/>
    <property type="match status" value="1"/>
</dbReference>
<evidence type="ECO:0000259" key="7">
    <source>
        <dbReference type="Pfam" id="PF00441"/>
    </source>
</evidence>
<dbReference type="InterPro" id="IPR046373">
    <property type="entry name" value="Acyl-CoA_Oxase/DH_mid-dom_sf"/>
</dbReference>
<dbReference type="Pfam" id="PF02771">
    <property type="entry name" value="Acyl-CoA_dh_N"/>
    <property type="match status" value="1"/>
</dbReference>
<dbReference type="InterPro" id="IPR006089">
    <property type="entry name" value="Acyl-CoA_DH_CS"/>
</dbReference>
<name>A0A1M4WCY7_9FIRM</name>
<dbReference type="InterPro" id="IPR013786">
    <property type="entry name" value="AcylCoA_DH/ox_N"/>
</dbReference>
<evidence type="ECO:0000313" key="11">
    <source>
        <dbReference type="Proteomes" id="UP000184196"/>
    </source>
</evidence>
<dbReference type="Gene3D" id="1.10.540.10">
    <property type="entry name" value="Acyl-CoA dehydrogenase/oxidase, N-terminal domain"/>
    <property type="match status" value="1"/>
</dbReference>
<dbReference type="InterPro" id="IPR006091">
    <property type="entry name" value="Acyl-CoA_Oxase/DH_mid-dom"/>
</dbReference>
<dbReference type="PANTHER" id="PTHR43884:SF12">
    <property type="entry name" value="ISOVALERYL-COA DEHYDROGENASE, MITOCHONDRIAL-RELATED"/>
    <property type="match status" value="1"/>
</dbReference>
<feature type="domain" description="Acyl-CoA dehydrogenase/oxidase C-terminal" evidence="7">
    <location>
        <begin position="228"/>
        <end position="384"/>
    </location>
</feature>
<dbReference type="GO" id="GO:0003995">
    <property type="term" value="F:acyl-CoA dehydrogenase activity"/>
    <property type="evidence" value="ECO:0007669"/>
    <property type="project" value="InterPro"/>
</dbReference>
<dbReference type="SUPFAM" id="SSF56645">
    <property type="entry name" value="Acyl-CoA dehydrogenase NM domain-like"/>
    <property type="match status" value="1"/>
</dbReference>
<dbReference type="EMBL" id="FQUW01000009">
    <property type="protein sequence ID" value="SHE78832.1"/>
    <property type="molecule type" value="Genomic_DNA"/>
</dbReference>
<dbReference type="CDD" id="cd01158">
    <property type="entry name" value="SCAD_SBCAD"/>
    <property type="match status" value="1"/>
</dbReference>
<dbReference type="Gene3D" id="2.40.110.10">
    <property type="entry name" value="Butyryl-CoA Dehydrogenase, subunit A, domain 2"/>
    <property type="match status" value="1"/>
</dbReference>
<dbReference type="AlphaFoldDB" id="A0A1M4WCY7"/>
<dbReference type="InterPro" id="IPR009100">
    <property type="entry name" value="AcylCoA_DH/oxidase_NM_dom_sf"/>
</dbReference>
<dbReference type="FunFam" id="1.20.140.10:FF:000004">
    <property type="entry name" value="Acyl-CoA dehydrogenase FadE25"/>
    <property type="match status" value="1"/>
</dbReference>
<dbReference type="Pfam" id="PF02770">
    <property type="entry name" value="Acyl-CoA_dh_M"/>
    <property type="match status" value="1"/>
</dbReference>
<dbReference type="PROSITE" id="PS00073">
    <property type="entry name" value="ACYL_COA_DH_2"/>
    <property type="match status" value="1"/>
</dbReference>
<dbReference type="InterPro" id="IPR009075">
    <property type="entry name" value="AcylCo_DH/oxidase_C"/>
</dbReference>
<dbReference type="SUPFAM" id="SSF47203">
    <property type="entry name" value="Acyl-CoA dehydrogenase C-terminal domain-like"/>
    <property type="match status" value="1"/>
</dbReference>
<evidence type="ECO:0000313" key="10">
    <source>
        <dbReference type="EMBL" id="SHE78832.1"/>
    </source>
</evidence>
<evidence type="ECO:0000256" key="2">
    <source>
        <dbReference type="ARBA" id="ARBA00009347"/>
    </source>
</evidence>
<keyword evidence="3 6" id="KW-0285">Flavoprotein</keyword>
<organism evidence="10 11">
    <name type="scientific">Desulfofundulus australicus DSM 11792</name>
    <dbReference type="NCBI Taxonomy" id="1121425"/>
    <lineage>
        <taxon>Bacteria</taxon>
        <taxon>Bacillati</taxon>
        <taxon>Bacillota</taxon>
        <taxon>Clostridia</taxon>
        <taxon>Eubacteriales</taxon>
        <taxon>Peptococcaceae</taxon>
        <taxon>Desulfofundulus</taxon>
    </lineage>
</organism>
<comment type="cofactor">
    <cofactor evidence="1 6">
        <name>FAD</name>
        <dbReference type="ChEBI" id="CHEBI:57692"/>
    </cofactor>
</comment>
<dbReference type="Pfam" id="PF00441">
    <property type="entry name" value="Acyl-CoA_dh_1"/>
    <property type="match status" value="1"/>
</dbReference>
<dbReference type="InterPro" id="IPR036250">
    <property type="entry name" value="AcylCo_DH-like_C"/>
</dbReference>
<gene>
    <name evidence="10" type="ORF">SAMN02745218_00808</name>
</gene>
<dbReference type="Gene3D" id="1.20.140.10">
    <property type="entry name" value="Butyryl-CoA Dehydrogenase, subunit A, domain 3"/>
    <property type="match status" value="1"/>
</dbReference>
<evidence type="ECO:0000256" key="4">
    <source>
        <dbReference type="ARBA" id="ARBA00022827"/>
    </source>
</evidence>
<dbReference type="Proteomes" id="UP000184196">
    <property type="component" value="Unassembled WGS sequence"/>
</dbReference>
<keyword evidence="11" id="KW-1185">Reference proteome</keyword>
<dbReference type="InterPro" id="IPR037069">
    <property type="entry name" value="AcylCoA_DH/ox_N_sf"/>
</dbReference>
<dbReference type="GO" id="GO:0050660">
    <property type="term" value="F:flavin adenine dinucleotide binding"/>
    <property type="evidence" value="ECO:0007669"/>
    <property type="project" value="InterPro"/>
</dbReference>
<evidence type="ECO:0000259" key="8">
    <source>
        <dbReference type="Pfam" id="PF02770"/>
    </source>
</evidence>
<feature type="domain" description="Acyl-CoA oxidase/dehydrogenase middle" evidence="8">
    <location>
        <begin position="121"/>
        <end position="216"/>
    </location>
</feature>
<reference evidence="11" key="1">
    <citation type="submission" date="2016-11" db="EMBL/GenBank/DDBJ databases">
        <authorList>
            <person name="Varghese N."/>
            <person name="Submissions S."/>
        </authorList>
    </citation>
    <scope>NUCLEOTIDE SEQUENCE [LARGE SCALE GENOMIC DNA]</scope>
    <source>
        <strain evidence="11">DSM 11792</strain>
    </source>
</reference>
<dbReference type="PANTHER" id="PTHR43884">
    <property type="entry name" value="ACYL-COA DEHYDROGENASE"/>
    <property type="match status" value="1"/>
</dbReference>
<comment type="similarity">
    <text evidence="2 6">Belongs to the acyl-CoA dehydrogenase family.</text>
</comment>
<proteinExistence type="inferred from homology"/>
<dbReference type="PROSITE" id="PS00072">
    <property type="entry name" value="ACYL_COA_DH_1"/>
    <property type="match status" value="1"/>
</dbReference>
<evidence type="ECO:0000256" key="6">
    <source>
        <dbReference type="RuleBase" id="RU362125"/>
    </source>
</evidence>
<keyword evidence="5 6" id="KW-0560">Oxidoreductase</keyword>
<sequence length="388" mass="42184">MVYQLTEELEMLRQVVRRMAEEKVAPRAAAIDEEDAYPWDLKELFAAQGLLGAGVPEEYGGTGQGLPAVCLIVEEIARVSASASLIVAAQELGLMPILLAGTEEQKKKYLPGLASGERICAFALTEPNAGSDAGSIRTRARREGDVYLLSGQKCFITNGGIADVYTVFASTDPGRGLKGLSAFIVEKDYPGFTVGKKERKMGVRGSPTAELIFEDCPVPAANLLGKEGDGFKIAMMTLDRTRPVIGAQAVGIAQGALDYAVNYTRERVQFGRPIASFQGLQFMMADMATRVEAARQLVYRAAFFIEDAATRGASTGEISRLSSMSKLFASDVAMQVTVDAVQLLGGYGYMREYPLERMMRDAKITQIYEGTNQIQRLVIARTLLEKEK</sequence>
<evidence type="ECO:0000259" key="9">
    <source>
        <dbReference type="Pfam" id="PF02771"/>
    </source>
</evidence>
<dbReference type="FunFam" id="1.10.540.10:FF:000002">
    <property type="entry name" value="Acyl-CoA dehydrogenase FadE19"/>
    <property type="match status" value="1"/>
</dbReference>
<dbReference type="RefSeq" id="WP_073163394.1">
    <property type="nucleotide sequence ID" value="NZ_FQUW01000009.1"/>
</dbReference>
<dbReference type="OrthoDB" id="9802447at2"/>
<evidence type="ECO:0000256" key="1">
    <source>
        <dbReference type="ARBA" id="ARBA00001974"/>
    </source>
</evidence>
<dbReference type="PIRSF" id="PIRSF016578">
    <property type="entry name" value="HsaA"/>
    <property type="match status" value="1"/>
</dbReference>